<sequence length="118" mass="13675">MKSHTRGLKRLLDAGISGKIKWLVVFHKNRLLCFGTELVFATYRAKNVEVVLLNQDKETTFEEDWAKGVLEIIAMFSAWLCGGVACARTRSYWMMSKKLWRNLSRDHRYIIALVSHSI</sequence>
<dbReference type="Proteomes" id="UP001161497">
    <property type="component" value="Chromosome"/>
</dbReference>
<keyword evidence="2" id="KW-1185">Reference proteome</keyword>
<gene>
    <name evidence="1" type="ORF">MFUM_1699</name>
</gene>
<accession>A0ABN8XFJ2</accession>
<proteinExistence type="predicted"/>
<evidence type="ECO:0000313" key="2">
    <source>
        <dbReference type="Proteomes" id="UP001161497"/>
    </source>
</evidence>
<name>A0ABN8XFJ2_9BACT</name>
<dbReference type="RefSeq" id="WP_283401169.1">
    <property type="nucleotide sequence ID" value="NZ_OX458932.1"/>
</dbReference>
<protein>
    <recommendedName>
        <fullName evidence="3">Resolvase/invertase-type recombinase catalytic domain-containing protein</fullName>
    </recommendedName>
</protein>
<organism evidence="1 2">
    <name type="scientific">Candidatus Methylacidiphilum fumarolicum</name>
    <dbReference type="NCBI Taxonomy" id="591154"/>
    <lineage>
        <taxon>Bacteria</taxon>
        <taxon>Pseudomonadati</taxon>
        <taxon>Verrucomicrobiota</taxon>
        <taxon>Methylacidiphilae</taxon>
        <taxon>Methylacidiphilales</taxon>
        <taxon>Methylacidiphilaceae</taxon>
        <taxon>Methylacidiphilum (ex Ratnadevi et al. 2023)</taxon>
    </lineage>
</organism>
<evidence type="ECO:0000313" key="1">
    <source>
        <dbReference type="EMBL" id="CAI9086029.1"/>
    </source>
</evidence>
<evidence type="ECO:0008006" key="3">
    <source>
        <dbReference type="Google" id="ProtNLM"/>
    </source>
</evidence>
<dbReference type="EMBL" id="OX458932">
    <property type="protein sequence ID" value="CAI9086029.1"/>
    <property type="molecule type" value="Genomic_DNA"/>
</dbReference>
<reference evidence="1" key="1">
    <citation type="submission" date="2023-03" db="EMBL/GenBank/DDBJ databases">
        <authorList>
            <person name="Cremers G."/>
            <person name="Picone N."/>
        </authorList>
    </citation>
    <scope>NUCLEOTIDE SEQUENCE</scope>
    <source>
        <strain evidence="1">Sample_alias</strain>
    </source>
</reference>